<evidence type="ECO:0000256" key="2">
    <source>
        <dbReference type="ARBA" id="ARBA00023012"/>
    </source>
</evidence>
<dbReference type="InterPro" id="IPR011006">
    <property type="entry name" value="CheY-like_superfamily"/>
</dbReference>
<name>A0A8J6TSW1_9BACT</name>
<dbReference type="InterPro" id="IPR001789">
    <property type="entry name" value="Sig_transdc_resp-reg_receiver"/>
</dbReference>
<keyword evidence="1 3" id="KW-0597">Phosphoprotein</keyword>
<dbReference type="Gene3D" id="3.40.50.2300">
    <property type="match status" value="1"/>
</dbReference>
<dbReference type="AlphaFoldDB" id="A0A8J6TSW1"/>
<dbReference type="SMART" id="SM00448">
    <property type="entry name" value="REC"/>
    <property type="match status" value="1"/>
</dbReference>
<gene>
    <name evidence="5" type="ORF">H8D96_10345</name>
</gene>
<evidence type="ECO:0000256" key="1">
    <source>
        <dbReference type="ARBA" id="ARBA00022553"/>
    </source>
</evidence>
<dbReference type="Proteomes" id="UP000605201">
    <property type="component" value="Unassembled WGS sequence"/>
</dbReference>
<dbReference type="PANTHER" id="PTHR44591:SF14">
    <property type="entry name" value="PROTEIN PILG"/>
    <property type="match status" value="1"/>
</dbReference>
<dbReference type="PANTHER" id="PTHR44591">
    <property type="entry name" value="STRESS RESPONSE REGULATOR PROTEIN 1"/>
    <property type="match status" value="1"/>
</dbReference>
<dbReference type="InterPro" id="IPR050595">
    <property type="entry name" value="Bact_response_regulator"/>
</dbReference>
<protein>
    <submittedName>
        <fullName evidence="5">Response regulator</fullName>
    </submittedName>
</protein>
<evidence type="ECO:0000313" key="5">
    <source>
        <dbReference type="EMBL" id="MBC8432307.1"/>
    </source>
</evidence>
<evidence type="ECO:0000313" key="6">
    <source>
        <dbReference type="Proteomes" id="UP000605201"/>
    </source>
</evidence>
<dbReference type="SUPFAM" id="SSF52172">
    <property type="entry name" value="CheY-like"/>
    <property type="match status" value="1"/>
</dbReference>
<sequence length="125" mass="13987">MDLNMKVLIVDDFATMRRILRNILKQIGFTDITEADDGSTALKELKKEKYDLILSDWNMPEMQGIDLLNTMKADDELKSIPFIMVTAEAQKDNIVGAVKAGVSSYIVKPFTAETISEKLKKVFGG</sequence>
<feature type="domain" description="Response regulatory" evidence="4">
    <location>
        <begin position="6"/>
        <end position="123"/>
    </location>
</feature>
<dbReference type="EMBL" id="JACNIG010000216">
    <property type="protein sequence ID" value="MBC8432307.1"/>
    <property type="molecule type" value="Genomic_DNA"/>
</dbReference>
<proteinExistence type="predicted"/>
<organism evidence="5 6">
    <name type="scientific">Candidatus Desulfatibia vada</name>
    <dbReference type="NCBI Taxonomy" id="2841696"/>
    <lineage>
        <taxon>Bacteria</taxon>
        <taxon>Pseudomonadati</taxon>
        <taxon>Thermodesulfobacteriota</taxon>
        <taxon>Desulfobacteria</taxon>
        <taxon>Desulfobacterales</taxon>
        <taxon>Desulfobacterales incertae sedis</taxon>
        <taxon>Candidatus Desulfatibia</taxon>
    </lineage>
</organism>
<feature type="modified residue" description="4-aspartylphosphate" evidence="3">
    <location>
        <position position="56"/>
    </location>
</feature>
<comment type="caution">
    <text evidence="5">The sequence shown here is derived from an EMBL/GenBank/DDBJ whole genome shotgun (WGS) entry which is preliminary data.</text>
</comment>
<evidence type="ECO:0000259" key="4">
    <source>
        <dbReference type="PROSITE" id="PS50110"/>
    </source>
</evidence>
<dbReference type="Pfam" id="PF00072">
    <property type="entry name" value="Response_reg"/>
    <property type="match status" value="1"/>
</dbReference>
<accession>A0A8J6TSW1</accession>
<dbReference type="PROSITE" id="PS50110">
    <property type="entry name" value="RESPONSE_REGULATORY"/>
    <property type="match status" value="1"/>
</dbReference>
<reference evidence="5 6" key="1">
    <citation type="submission" date="2020-08" db="EMBL/GenBank/DDBJ databases">
        <title>Bridging the membrane lipid divide: bacteria of the FCB group superphylum have the potential to synthesize archaeal ether lipids.</title>
        <authorList>
            <person name="Villanueva L."/>
            <person name="Von Meijenfeldt F.A.B."/>
            <person name="Westbye A.B."/>
            <person name="Yadav S."/>
            <person name="Hopmans E.C."/>
            <person name="Dutilh B.E."/>
            <person name="Sinninghe Damste J.S."/>
        </authorList>
    </citation>
    <scope>NUCLEOTIDE SEQUENCE [LARGE SCALE GENOMIC DNA]</scope>
    <source>
        <strain evidence="5">NIOZ-UU17</strain>
    </source>
</reference>
<evidence type="ECO:0000256" key="3">
    <source>
        <dbReference type="PROSITE-ProRule" id="PRU00169"/>
    </source>
</evidence>
<dbReference type="GO" id="GO:0000160">
    <property type="term" value="P:phosphorelay signal transduction system"/>
    <property type="evidence" value="ECO:0007669"/>
    <property type="project" value="UniProtKB-KW"/>
</dbReference>
<keyword evidence="2" id="KW-0902">Two-component regulatory system</keyword>